<evidence type="ECO:0000313" key="1">
    <source>
        <dbReference type="EMBL" id="CAH9132267.1"/>
    </source>
</evidence>
<keyword evidence="2" id="KW-1185">Reference proteome</keyword>
<comment type="caution">
    <text evidence="1">The sequence shown here is derived from an EMBL/GenBank/DDBJ whole genome shotgun (WGS) entry which is preliminary data.</text>
</comment>
<reference evidence="1" key="1">
    <citation type="submission" date="2022-07" db="EMBL/GenBank/DDBJ databases">
        <authorList>
            <person name="Macas J."/>
            <person name="Novak P."/>
            <person name="Neumann P."/>
        </authorList>
    </citation>
    <scope>NUCLEOTIDE SEQUENCE</scope>
</reference>
<protein>
    <submittedName>
        <fullName evidence="1">Uncharacterized protein</fullName>
    </submittedName>
</protein>
<sequence>MPISIQFILPNLSNDYSDTHRRRPTTVFRPLLGCVGRRSSVFSGFGVINSKIVYEVQGMGNGMVKSLLDSGCFYLDCNLSQTKL</sequence>
<feature type="non-terminal residue" evidence="1">
    <location>
        <position position="84"/>
    </location>
</feature>
<dbReference type="EMBL" id="CAMAPF010000968">
    <property type="protein sequence ID" value="CAH9132267.1"/>
    <property type="molecule type" value="Genomic_DNA"/>
</dbReference>
<evidence type="ECO:0000313" key="2">
    <source>
        <dbReference type="Proteomes" id="UP001152523"/>
    </source>
</evidence>
<accession>A0AAV0F9X0</accession>
<gene>
    <name evidence="1" type="ORF">CEPIT_LOCUS32040</name>
</gene>
<dbReference type="Proteomes" id="UP001152523">
    <property type="component" value="Unassembled WGS sequence"/>
</dbReference>
<proteinExistence type="predicted"/>
<name>A0AAV0F9X0_9ASTE</name>
<dbReference type="AlphaFoldDB" id="A0AAV0F9X0"/>
<organism evidence="1 2">
    <name type="scientific">Cuscuta epithymum</name>
    <dbReference type="NCBI Taxonomy" id="186058"/>
    <lineage>
        <taxon>Eukaryota</taxon>
        <taxon>Viridiplantae</taxon>
        <taxon>Streptophyta</taxon>
        <taxon>Embryophyta</taxon>
        <taxon>Tracheophyta</taxon>
        <taxon>Spermatophyta</taxon>
        <taxon>Magnoliopsida</taxon>
        <taxon>eudicotyledons</taxon>
        <taxon>Gunneridae</taxon>
        <taxon>Pentapetalae</taxon>
        <taxon>asterids</taxon>
        <taxon>lamiids</taxon>
        <taxon>Solanales</taxon>
        <taxon>Convolvulaceae</taxon>
        <taxon>Cuscuteae</taxon>
        <taxon>Cuscuta</taxon>
        <taxon>Cuscuta subgen. Cuscuta</taxon>
    </lineage>
</organism>